<dbReference type="Proteomes" id="UP000003844">
    <property type="component" value="Unassembled WGS sequence"/>
</dbReference>
<organism evidence="1 2">
    <name type="scientific">Gillisia limnaea (strain DSM 15749 / LMG 21470 / R-8282)</name>
    <dbReference type="NCBI Taxonomy" id="865937"/>
    <lineage>
        <taxon>Bacteria</taxon>
        <taxon>Pseudomonadati</taxon>
        <taxon>Bacteroidota</taxon>
        <taxon>Flavobacteriia</taxon>
        <taxon>Flavobacteriales</taxon>
        <taxon>Flavobacteriaceae</taxon>
        <taxon>Gillisia</taxon>
    </lineage>
</organism>
<accession>H2C059</accession>
<protein>
    <submittedName>
        <fullName evidence="1">Uncharacterized protein</fullName>
    </submittedName>
</protein>
<dbReference type="AlphaFoldDB" id="H2C059"/>
<evidence type="ECO:0000313" key="1">
    <source>
        <dbReference type="EMBL" id="EHQ03475.1"/>
    </source>
</evidence>
<keyword evidence="2" id="KW-1185">Reference proteome</keyword>
<reference evidence="2" key="1">
    <citation type="journal article" date="2012" name="Stand. Genomic Sci.">
        <title>Genome sequence of the Antarctic rhodopsins-containing flavobacterium Gillisia limnaea type strain (R-8282(T)).</title>
        <authorList>
            <person name="Riedel T."/>
            <person name="Held B."/>
            <person name="Nolan M."/>
            <person name="Lucas S."/>
            <person name="Lapidus A."/>
            <person name="Tice H."/>
            <person name="Del Rio T.G."/>
            <person name="Cheng J.F."/>
            <person name="Han C."/>
            <person name="Tapia R."/>
            <person name="Goodwin L.A."/>
            <person name="Pitluck S."/>
            <person name="Liolios K."/>
            <person name="Mavromatis K."/>
            <person name="Pagani I."/>
            <person name="Ivanova N."/>
            <person name="Mikhailova N."/>
            <person name="Pati A."/>
            <person name="Chen A."/>
            <person name="Palaniappan K."/>
            <person name="Land M."/>
            <person name="Rohde M."/>
            <person name="Tindall B.J."/>
            <person name="Detter J.C."/>
            <person name="Goker M."/>
            <person name="Bristow J."/>
            <person name="Eisen J.A."/>
            <person name="Markowitz V."/>
            <person name="Hugenholtz P."/>
            <person name="Kyrpides N.C."/>
            <person name="Klenk H.P."/>
            <person name="Woyke T."/>
        </authorList>
    </citation>
    <scope>NUCLEOTIDE SEQUENCE [LARGE SCALE GENOMIC DNA]</scope>
    <source>
        <strain evidence="2">DSM 15749 / LMG 21470 / R-8282</strain>
    </source>
</reference>
<proteinExistence type="predicted"/>
<dbReference type="STRING" id="865937.Gilli_2862"/>
<evidence type="ECO:0000313" key="2">
    <source>
        <dbReference type="Proteomes" id="UP000003844"/>
    </source>
</evidence>
<gene>
    <name evidence="1" type="ORF">Gilli_2862</name>
</gene>
<dbReference type="EMBL" id="JH594606">
    <property type="protein sequence ID" value="EHQ03475.1"/>
    <property type="molecule type" value="Genomic_DNA"/>
</dbReference>
<sequence length="37" mass="4318">MLVKTKTANSAAKIRILEPSTRYKLKRFQIKEIIIKS</sequence>
<dbReference type="HOGENOM" id="CLU_3344122_0_0_10"/>
<name>H2C059_GILLR</name>